<feature type="binding site" evidence="10">
    <location>
        <position position="107"/>
    </location>
    <ligand>
        <name>Ca(2+)</name>
        <dbReference type="ChEBI" id="CHEBI:29108"/>
        <label>1</label>
    </ligand>
</feature>
<dbReference type="Gene3D" id="1.10.520.10">
    <property type="match status" value="1"/>
</dbReference>
<dbReference type="Gene3D" id="1.10.420.10">
    <property type="entry name" value="Peroxidase, domain 2"/>
    <property type="match status" value="1"/>
</dbReference>
<dbReference type="EC" id="1.11.1.-" evidence="12"/>
<dbReference type="PANTHER" id="PTHR31356:SF66">
    <property type="entry name" value="CATALASE-PEROXIDASE"/>
    <property type="match status" value="1"/>
</dbReference>
<dbReference type="InterPro" id="IPR001621">
    <property type="entry name" value="Ligninase"/>
</dbReference>
<evidence type="ECO:0000256" key="8">
    <source>
        <dbReference type="ARBA" id="ARBA00023180"/>
    </source>
</evidence>
<dbReference type="AlphaFoldDB" id="A0A060SYJ1"/>
<evidence type="ECO:0000313" key="15">
    <source>
        <dbReference type="EMBL" id="CDO77628.1"/>
    </source>
</evidence>
<dbReference type="PANTHER" id="PTHR31356">
    <property type="entry name" value="THYLAKOID LUMENAL 29 KDA PROTEIN, CHLOROPLASTIC-RELATED"/>
    <property type="match status" value="1"/>
</dbReference>
<evidence type="ECO:0000256" key="12">
    <source>
        <dbReference type="RuleBase" id="RU363051"/>
    </source>
</evidence>
<dbReference type="PRINTS" id="PR00462">
    <property type="entry name" value="LIGNINASE"/>
</dbReference>
<dbReference type="GO" id="GO:0034599">
    <property type="term" value="P:cellular response to oxidative stress"/>
    <property type="evidence" value="ECO:0007669"/>
    <property type="project" value="InterPro"/>
</dbReference>
<feature type="disulfide bond" evidence="11">
    <location>
        <begin position="28"/>
        <end position="40"/>
    </location>
</feature>
<feature type="binding site" evidence="10">
    <location>
        <position position="234"/>
    </location>
    <ligand>
        <name>Ca(2+)</name>
        <dbReference type="ChEBI" id="CHEBI:29108"/>
        <label>2</label>
    </ligand>
</feature>
<dbReference type="InterPro" id="IPR024589">
    <property type="entry name" value="Ligninase_C"/>
</dbReference>
<dbReference type="Proteomes" id="UP000029665">
    <property type="component" value="Unassembled WGS sequence"/>
</dbReference>
<comment type="cofactor">
    <cofactor evidence="10">
        <name>heme b</name>
        <dbReference type="ChEBI" id="CHEBI:60344"/>
    </cofactor>
    <text evidence="10">Binds 1 heme b (iron(II)-protoporphyrin IX) group per subunit.</text>
</comment>
<dbReference type="HOGENOM" id="CLU_041038_0_1_1"/>
<dbReference type="OMA" id="WMLISHT"/>
<feature type="disulfide bond" evidence="11">
    <location>
        <begin position="39"/>
        <end position="323"/>
    </location>
</feature>
<evidence type="ECO:0000256" key="7">
    <source>
        <dbReference type="ARBA" id="ARBA00023004"/>
    </source>
</evidence>
<feature type="compositionally biased region" description="Basic and acidic residues" evidence="13">
    <location>
        <begin position="95"/>
        <end position="104"/>
    </location>
</feature>
<feature type="binding site" description="axial binding residue" evidence="10">
    <location>
        <position position="214"/>
    </location>
    <ligand>
        <name>heme b</name>
        <dbReference type="ChEBI" id="CHEBI:60344"/>
    </ligand>
    <ligandPart>
        <name>Fe</name>
        <dbReference type="ChEBI" id="CHEBI:18248"/>
    </ligandPart>
</feature>
<dbReference type="CDD" id="cd00692">
    <property type="entry name" value="ligninase"/>
    <property type="match status" value="1"/>
</dbReference>
<feature type="region of interest" description="Disordered" evidence="13">
    <location>
        <begin position="84"/>
        <end position="104"/>
    </location>
</feature>
<dbReference type="OrthoDB" id="2113341at2759"/>
<proteinExistence type="inferred from homology"/>
<feature type="binding site" evidence="10">
    <location>
        <position position="84"/>
    </location>
    <ligand>
        <name>Ca(2+)</name>
        <dbReference type="ChEBI" id="CHEBI:29108"/>
        <label>1</label>
    </ligand>
</feature>
<feature type="active site" description="Proton acceptor" evidence="9">
    <location>
        <position position="65"/>
    </location>
</feature>
<keyword evidence="8" id="KW-0325">Glycoprotein</keyword>
<keyword evidence="10 12" id="KW-0106">Calcium</keyword>
<evidence type="ECO:0000256" key="2">
    <source>
        <dbReference type="ARBA" id="ARBA00022559"/>
    </source>
</evidence>
<evidence type="ECO:0000256" key="9">
    <source>
        <dbReference type="PIRSR" id="PIRSR601621-1"/>
    </source>
</evidence>
<evidence type="ECO:0000256" key="13">
    <source>
        <dbReference type="SAM" id="MobiDB-lite"/>
    </source>
</evidence>
<accession>A0A060SYJ1</accession>
<feature type="binding site" evidence="10">
    <location>
        <position position="66"/>
    </location>
    <ligand>
        <name>Ca(2+)</name>
        <dbReference type="ChEBI" id="CHEBI:29108"/>
        <label>1</label>
    </ligand>
</feature>
<dbReference type="Pfam" id="PF00141">
    <property type="entry name" value="peroxidase"/>
    <property type="match status" value="1"/>
</dbReference>
<evidence type="ECO:0000256" key="6">
    <source>
        <dbReference type="ARBA" id="ARBA00023002"/>
    </source>
</evidence>
<dbReference type="Pfam" id="PF11895">
    <property type="entry name" value="Peroxidase_ext"/>
    <property type="match status" value="1"/>
</dbReference>
<keyword evidence="3 10" id="KW-0349">Heme</keyword>
<feature type="disulfide bond" evidence="11">
    <location>
        <begin position="287"/>
        <end position="352"/>
    </location>
</feature>
<reference evidence="15" key="1">
    <citation type="submission" date="2014-01" db="EMBL/GenBank/DDBJ databases">
        <title>The genome of the white-rot fungus Pycnoporus cinnabarinus: a basidiomycete model with a versatile arsenal for lignocellulosic biomass breakdown.</title>
        <authorList>
            <person name="Levasseur A."/>
            <person name="Lomascolo A."/>
            <person name="Ruiz-Duenas F.J."/>
            <person name="Uzan E."/>
            <person name="Piumi F."/>
            <person name="Kues U."/>
            <person name="Ram A.F.J."/>
            <person name="Murat C."/>
            <person name="Haon M."/>
            <person name="Benoit I."/>
            <person name="Arfi Y."/>
            <person name="Chevret D."/>
            <person name="Drula E."/>
            <person name="Kwon M.J."/>
            <person name="Gouret P."/>
            <person name="Lesage-Meessen L."/>
            <person name="Lombard V."/>
            <person name="Mariette J."/>
            <person name="Noirot C."/>
            <person name="Park J."/>
            <person name="Patyshakuliyeva A."/>
            <person name="Wieneger R.A.B."/>
            <person name="Wosten H.A.B."/>
            <person name="Martin F."/>
            <person name="Coutinho P.M."/>
            <person name="de Vries R."/>
            <person name="Martinez A.T."/>
            <person name="Klopp C."/>
            <person name="Pontarotti P."/>
            <person name="Henrissat B."/>
            <person name="Record E."/>
        </authorList>
    </citation>
    <scope>NUCLEOTIDE SEQUENCE [LARGE SCALE GENOMIC DNA]</scope>
    <source>
        <strain evidence="15">BRFM137</strain>
    </source>
</reference>
<dbReference type="GO" id="GO:0004601">
    <property type="term" value="F:peroxidase activity"/>
    <property type="evidence" value="ECO:0007669"/>
    <property type="project" value="UniProtKB-KW"/>
</dbReference>
<keyword evidence="11" id="KW-1015">Disulfide bond</keyword>
<dbReference type="SUPFAM" id="SSF48113">
    <property type="entry name" value="Heme-dependent peroxidases"/>
    <property type="match status" value="1"/>
</dbReference>
<sequence length="373" mass="39269">MLSKLILPFALLVASASTLSPPVKRATCSGGQTTANEACCVWFDVLDDIQGNLQPLIKTFQLIFHDAIAFSPALTAAGKFGGGGAGKRMPVGPVDTREDPPADRVPDGSIMAHSDVEMQYAANNGLDDIIEAQRPFALKHNVSFGDFIQFAGAVGSANCNGGPQVQFFAGRSNDSQPAPDGLVPLPTDSVTDILNRVGDAGFSAIELVWLLVSHTVAAQDTVDSSMPGTPFDSTPKDFDAQFFVETMLNGTLTPGSSLQPGEVLSPYPGEFRLQSDALIGRDSRTACEWQKMIVDRANMLQKFEQTVLKLSLLGFDQSTLTDCSDVIPAATGTVADPFLPAGKSMSDIEAACSSTPFPSLSAAPGPETSIPPI</sequence>
<dbReference type="InterPro" id="IPR044831">
    <property type="entry name" value="Ccp1-like"/>
</dbReference>
<dbReference type="GO" id="GO:0000302">
    <property type="term" value="P:response to reactive oxygen species"/>
    <property type="evidence" value="ECO:0007669"/>
    <property type="project" value="TreeGrafter"/>
</dbReference>
<keyword evidence="7 10" id="KW-0408">Iron</keyword>
<dbReference type="GO" id="GO:0046872">
    <property type="term" value="F:metal ion binding"/>
    <property type="evidence" value="ECO:0007669"/>
    <property type="project" value="UniProtKB-UniRule"/>
</dbReference>
<evidence type="ECO:0000256" key="5">
    <source>
        <dbReference type="ARBA" id="ARBA00022729"/>
    </source>
</evidence>
<dbReference type="GO" id="GO:0042744">
    <property type="term" value="P:hydrogen peroxide catabolic process"/>
    <property type="evidence" value="ECO:0007669"/>
    <property type="project" value="TreeGrafter"/>
</dbReference>
<evidence type="ECO:0000256" key="10">
    <source>
        <dbReference type="PIRSR" id="PIRSR601621-2"/>
    </source>
</evidence>
<feature type="domain" description="Plant heme peroxidase family profile" evidence="14">
    <location>
        <begin position="130"/>
        <end position="356"/>
    </location>
</feature>
<comment type="similarity">
    <text evidence="1 12">Belongs to the peroxidase family. Ligninase subfamily.</text>
</comment>
<dbReference type="PROSITE" id="PS50873">
    <property type="entry name" value="PEROXIDASE_4"/>
    <property type="match status" value="1"/>
</dbReference>
<feature type="binding site" evidence="10">
    <location>
        <position position="215"/>
    </location>
    <ligand>
        <name>Ca(2+)</name>
        <dbReference type="ChEBI" id="CHEBI:29108"/>
        <label>2</label>
    </ligand>
</feature>
<name>A0A060SYJ1_PYCCI</name>
<organism evidence="15 16">
    <name type="scientific">Pycnoporus cinnabarinus</name>
    <name type="common">Cinnabar-red polypore</name>
    <name type="synonym">Trametes cinnabarina</name>
    <dbReference type="NCBI Taxonomy" id="5643"/>
    <lineage>
        <taxon>Eukaryota</taxon>
        <taxon>Fungi</taxon>
        <taxon>Dikarya</taxon>
        <taxon>Basidiomycota</taxon>
        <taxon>Agaricomycotina</taxon>
        <taxon>Agaricomycetes</taxon>
        <taxon>Polyporales</taxon>
        <taxon>Polyporaceae</taxon>
        <taxon>Trametes</taxon>
    </lineage>
</organism>
<dbReference type="GO" id="GO:0020037">
    <property type="term" value="F:heme binding"/>
    <property type="evidence" value="ECO:0007669"/>
    <property type="project" value="UniProtKB-UniRule"/>
</dbReference>
<evidence type="ECO:0000256" key="1">
    <source>
        <dbReference type="ARBA" id="ARBA00006089"/>
    </source>
</evidence>
<evidence type="ECO:0000256" key="11">
    <source>
        <dbReference type="PIRSR" id="PIRSR601621-4"/>
    </source>
</evidence>
<feature type="chain" id="PRO_5006985744" description="Peroxidase" evidence="12">
    <location>
        <begin position="19"/>
        <end position="373"/>
    </location>
</feature>
<gene>
    <name evidence="15" type="ORF">BN946_scf184946.g21</name>
</gene>
<dbReference type="InterPro" id="IPR010255">
    <property type="entry name" value="Haem_peroxidase_sf"/>
</dbReference>
<comment type="cofactor">
    <cofactor evidence="10 12">
        <name>Ca(2+)</name>
        <dbReference type="ChEBI" id="CHEBI:29108"/>
    </cofactor>
    <text evidence="10 12">Binds 2 calcium ions per subunit.</text>
</comment>
<dbReference type="STRING" id="5643.A0A060SYJ1"/>
<feature type="binding site" evidence="10">
    <location>
        <position position="239"/>
    </location>
    <ligand>
        <name>Ca(2+)</name>
        <dbReference type="ChEBI" id="CHEBI:29108"/>
        <label>2</label>
    </ligand>
</feature>
<protein>
    <recommendedName>
        <fullName evidence="12">Peroxidase</fullName>
        <ecNumber evidence="12">1.11.1.-</ecNumber>
    </recommendedName>
</protein>
<evidence type="ECO:0000259" key="14">
    <source>
        <dbReference type="PROSITE" id="PS50873"/>
    </source>
</evidence>
<feature type="signal peptide" evidence="12">
    <location>
        <begin position="1"/>
        <end position="18"/>
    </location>
</feature>
<keyword evidence="2 12" id="KW-0575">Peroxidase</keyword>
<evidence type="ECO:0000256" key="4">
    <source>
        <dbReference type="ARBA" id="ARBA00022723"/>
    </source>
</evidence>
<feature type="binding site" evidence="10">
    <location>
        <position position="232"/>
    </location>
    <ligand>
        <name>Ca(2+)</name>
        <dbReference type="ChEBI" id="CHEBI:29108"/>
        <label>2</label>
    </ligand>
</feature>
<evidence type="ECO:0000313" key="16">
    <source>
        <dbReference type="Proteomes" id="UP000029665"/>
    </source>
</evidence>
<dbReference type="EMBL" id="CCBP010000460">
    <property type="protein sequence ID" value="CDO77628.1"/>
    <property type="molecule type" value="Genomic_DNA"/>
</dbReference>
<comment type="caution">
    <text evidence="15">The sequence shown here is derived from an EMBL/GenBank/DDBJ whole genome shotgun (WGS) entry which is preliminary data.</text>
</comment>
<keyword evidence="16" id="KW-1185">Reference proteome</keyword>
<evidence type="ECO:0000256" key="3">
    <source>
        <dbReference type="ARBA" id="ARBA00022617"/>
    </source>
</evidence>
<keyword evidence="6 12" id="KW-0560">Oxidoreductase</keyword>
<keyword evidence="5 12" id="KW-0732">Signal</keyword>
<feature type="binding site" evidence="10">
    <location>
        <position position="109"/>
    </location>
    <ligand>
        <name>Ca(2+)</name>
        <dbReference type="ChEBI" id="CHEBI:29108"/>
        <label>1</label>
    </ligand>
</feature>
<dbReference type="InterPro" id="IPR002016">
    <property type="entry name" value="Haem_peroxidase"/>
</dbReference>
<keyword evidence="4 10" id="KW-0479">Metal-binding</keyword>